<feature type="domain" description="Sodium symporter small subunit" evidence="3">
    <location>
        <begin position="42"/>
        <end position="106"/>
    </location>
</feature>
<dbReference type="NCBIfam" id="TIGR03647">
    <property type="entry name" value="Na_symport_sm"/>
    <property type="match status" value="1"/>
</dbReference>
<dbReference type="HOGENOM" id="CLU_1933396_0_0_4"/>
<organism evidence="4 5">
    <name type="scientific">Paracidovorax avenae (strain ATCC 19860 / DSM 7227 / CCUG 15838 / JCM 20985 / LMG 2117 / NCPPB 1011)</name>
    <name type="common">Acidovorax avenae</name>
    <dbReference type="NCBI Taxonomy" id="643561"/>
    <lineage>
        <taxon>Bacteria</taxon>
        <taxon>Pseudomonadati</taxon>
        <taxon>Pseudomonadota</taxon>
        <taxon>Betaproteobacteria</taxon>
        <taxon>Burkholderiales</taxon>
        <taxon>Comamonadaceae</taxon>
        <taxon>Paracidovorax</taxon>
    </lineage>
</organism>
<evidence type="ECO:0000256" key="1">
    <source>
        <dbReference type="SAM" id="MobiDB-lite"/>
    </source>
</evidence>
<proteinExistence type="predicted"/>
<keyword evidence="2" id="KW-0812">Transmembrane</keyword>
<dbReference type="Pfam" id="PF13937">
    <property type="entry name" value="DUF4212"/>
    <property type="match status" value="1"/>
</dbReference>
<feature type="transmembrane region" description="Helical" evidence="2">
    <location>
        <begin position="44"/>
        <end position="66"/>
    </location>
</feature>
<keyword evidence="2" id="KW-0472">Membrane</keyword>
<feature type="region of interest" description="Disordered" evidence="1">
    <location>
        <begin position="1"/>
        <end position="28"/>
    </location>
</feature>
<dbReference type="EMBL" id="CP002521">
    <property type="protein sequence ID" value="ADX45340.1"/>
    <property type="molecule type" value="Genomic_DNA"/>
</dbReference>
<evidence type="ECO:0000256" key="2">
    <source>
        <dbReference type="SAM" id="Phobius"/>
    </source>
</evidence>
<dbReference type="InterPro" id="IPR019886">
    <property type="entry name" value="Na_symporter_ssu"/>
</dbReference>
<accession>F0Q268</accession>
<keyword evidence="2" id="KW-1133">Transmembrane helix</keyword>
<keyword evidence="5" id="KW-1185">Reference proteome</keyword>
<evidence type="ECO:0000259" key="3">
    <source>
        <dbReference type="Pfam" id="PF13937"/>
    </source>
</evidence>
<name>F0Q268_PARA1</name>
<gene>
    <name evidence="4" type="ordered locus">Acav_1418</name>
</gene>
<sequence length="132" mass="13807">MPAPPPPPAPRAADGRERAAPDPYGEAGGAAAPFAPDLHDARHLWLKAALLLAWAAVSFGACYFVRDLTWRVGDWPLGYWIASQGAVLAFIAIVVVYCVAMDRFERADAREAAAAIAGGDEPAAGGSPNSHV</sequence>
<dbReference type="KEGG" id="aaa:Acav_1418"/>
<evidence type="ECO:0000313" key="4">
    <source>
        <dbReference type="EMBL" id="ADX45340.1"/>
    </source>
</evidence>
<protein>
    <submittedName>
        <fullName evidence="4">Putative solute symporter protein</fullName>
    </submittedName>
</protein>
<dbReference type="GeneID" id="34237656"/>
<dbReference type="Proteomes" id="UP000002482">
    <property type="component" value="Chromosome"/>
</dbReference>
<evidence type="ECO:0000313" key="5">
    <source>
        <dbReference type="Proteomes" id="UP000002482"/>
    </source>
</evidence>
<dbReference type="AlphaFoldDB" id="F0Q268"/>
<feature type="compositionally biased region" description="Pro residues" evidence="1">
    <location>
        <begin position="1"/>
        <end position="10"/>
    </location>
</feature>
<feature type="transmembrane region" description="Helical" evidence="2">
    <location>
        <begin position="78"/>
        <end position="100"/>
    </location>
</feature>
<reference evidence="4" key="1">
    <citation type="submission" date="2011-02" db="EMBL/GenBank/DDBJ databases">
        <title>Complete sequence of Acidovorax avenae subsp. avenae ATCC 19860.</title>
        <authorList>
            <consortium name="US DOE Joint Genome Institute"/>
            <person name="Lucas S."/>
            <person name="Copeland A."/>
            <person name="Lapidus A."/>
            <person name="Cheng J.-F."/>
            <person name="Goodwin L."/>
            <person name="Pitluck S."/>
            <person name="Chertkov O."/>
            <person name="Held B."/>
            <person name="Detter J.C."/>
            <person name="Han C."/>
            <person name="Tapia R."/>
            <person name="Land M."/>
            <person name="Hauser L."/>
            <person name="Kyrpides N."/>
            <person name="Ivanova N."/>
            <person name="Ovchinnikova G."/>
            <person name="Pagani I."/>
            <person name="Gordon S."/>
            <person name="Woyke T."/>
        </authorList>
    </citation>
    <scope>NUCLEOTIDE SEQUENCE</scope>
    <source>
        <strain evidence="4">ATCC 19860</strain>
    </source>
</reference>
<dbReference type="RefSeq" id="WP_013593866.1">
    <property type="nucleotide sequence ID" value="NC_015138.1"/>
</dbReference>